<dbReference type="SMART" id="SM00671">
    <property type="entry name" value="SEL1"/>
    <property type="match status" value="5"/>
</dbReference>
<evidence type="ECO:0000313" key="3">
    <source>
        <dbReference type="EMBL" id="RUR25819.1"/>
    </source>
</evidence>
<dbReference type="InterPro" id="IPR050767">
    <property type="entry name" value="Sel1_AlgK"/>
</dbReference>
<dbReference type="SMART" id="SM00287">
    <property type="entry name" value="SH3b"/>
    <property type="match status" value="1"/>
</dbReference>
<evidence type="ECO:0000259" key="2">
    <source>
        <dbReference type="SMART" id="SM00287"/>
    </source>
</evidence>
<proteinExistence type="predicted"/>
<dbReference type="SUPFAM" id="SSF81901">
    <property type="entry name" value="HCP-like"/>
    <property type="match status" value="1"/>
</dbReference>
<keyword evidence="1" id="KW-0732">Signal</keyword>
<dbReference type="Gene3D" id="2.30.30.40">
    <property type="entry name" value="SH3 Domains"/>
    <property type="match status" value="1"/>
</dbReference>
<dbReference type="AlphaFoldDB" id="A0A433KE89"/>
<sequence length="305" mass="33546">MRMLPWLSLIAVGFSTLASADYEAGLDQYQRGHYASAIHEWRTSAERGDSDSQFALGMMFERGQGVNASLDEAYKWYRLAADNGLADAQVRLAELYLLERLDGDSGSAAQWFERAAESGNAAAQFQLGLLYLEGQGVDENAELAARWFELAAEQGHVAAQNNIGSLYETGRGVEQSFTRAFEWYERAAKQNDPFAQNNLGAMHARGHGVERNHAWAVFWFVMAAKGGNDLAKENINASLPNLEEKNVAGSRVNIRAGASTDFDPIASLTRGTAVYVLGSMDGWSQIYFQQENAPTLGWISNTLID</sequence>
<dbReference type="Proteomes" id="UP000287336">
    <property type="component" value="Unassembled WGS sequence"/>
</dbReference>
<evidence type="ECO:0000313" key="4">
    <source>
        <dbReference type="Proteomes" id="UP000287336"/>
    </source>
</evidence>
<gene>
    <name evidence="3" type="ORF">ELY33_17485</name>
</gene>
<dbReference type="InterPro" id="IPR006597">
    <property type="entry name" value="Sel1-like"/>
</dbReference>
<evidence type="ECO:0000256" key="1">
    <source>
        <dbReference type="SAM" id="SignalP"/>
    </source>
</evidence>
<feature type="chain" id="PRO_5019366348" description="SH3b domain-containing protein" evidence="1">
    <location>
        <begin position="21"/>
        <end position="305"/>
    </location>
</feature>
<dbReference type="RefSeq" id="WP_126949187.1">
    <property type="nucleotide sequence ID" value="NZ_RZHG01000032.1"/>
</dbReference>
<feature type="signal peptide" evidence="1">
    <location>
        <begin position="1"/>
        <end position="20"/>
    </location>
</feature>
<name>A0A433KE89_9GAMM</name>
<dbReference type="OrthoDB" id="8561742at2"/>
<dbReference type="Pfam" id="PF08239">
    <property type="entry name" value="SH3_3"/>
    <property type="match status" value="1"/>
</dbReference>
<dbReference type="PANTHER" id="PTHR11102:SF160">
    <property type="entry name" value="ERAD-ASSOCIATED E3 UBIQUITIN-PROTEIN LIGASE COMPONENT HRD3"/>
    <property type="match status" value="1"/>
</dbReference>
<dbReference type="Gene3D" id="1.25.40.10">
    <property type="entry name" value="Tetratricopeptide repeat domain"/>
    <property type="match status" value="1"/>
</dbReference>
<dbReference type="EMBL" id="RZHG01000032">
    <property type="protein sequence ID" value="RUR25819.1"/>
    <property type="molecule type" value="Genomic_DNA"/>
</dbReference>
<accession>A0A433KE89</accession>
<keyword evidence="4" id="KW-1185">Reference proteome</keyword>
<organism evidence="3 4">
    <name type="scientific">Vreelandella andesensis</name>
    <dbReference type="NCBI Taxonomy" id="447567"/>
    <lineage>
        <taxon>Bacteria</taxon>
        <taxon>Pseudomonadati</taxon>
        <taxon>Pseudomonadota</taxon>
        <taxon>Gammaproteobacteria</taxon>
        <taxon>Oceanospirillales</taxon>
        <taxon>Halomonadaceae</taxon>
        <taxon>Vreelandella</taxon>
    </lineage>
</organism>
<protein>
    <recommendedName>
        <fullName evidence="2">SH3b domain-containing protein</fullName>
    </recommendedName>
</protein>
<dbReference type="InterPro" id="IPR011990">
    <property type="entry name" value="TPR-like_helical_dom_sf"/>
</dbReference>
<feature type="domain" description="SH3b" evidence="2">
    <location>
        <begin position="242"/>
        <end position="303"/>
    </location>
</feature>
<dbReference type="PANTHER" id="PTHR11102">
    <property type="entry name" value="SEL-1-LIKE PROTEIN"/>
    <property type="match status" value="1"/>
</dbReference>
<dbReference type="InterPro" id="IPR003646">
    <property type="entry name" value="SH3-like_bac-type"/>
</dbReference>
<dbReference type="Pfam" id="PF08238">
    <property type="entry name" value="Sel1"/>
    <property type="match status" value="5"/>
</dbReference>
<comment type="caution">
    <text evidence="3">The sequence shown here is derived from an EMBL/GenBank/DDBJ whole genome shotgun (WGS) entry which is preliminary data.</text>
</comment>
<reference evidence="3 4" key="1">
    <citation type="submission" date="2018-12" db="EMBL/GenBank/DDBJ databases">
        <title>three novel Halomonas strain isolated from plants.</title>
        <authorList>
            <person name="Sun C."/>
        </authorList>
    </citation>
    <scope>NUCLEOTIDE SEQUENCE [LARGE SCALE GENOMIC DNA]</scope>
    <source>
        <strain evidence="3 4">DSM 19434</strain>
    </source>
</reference>